<sequence>MKILFMSHETSRTGAPKVLLLFLKWIEANRKDVIIDVLTLRGGNLSEEFKHSSNQFYDFSALTQYKKPSIFERILMKFRLKKKINLKEKWIDKLSCNRYDVIYANTIATLPLASNISKRNKNTRLISHLHELNAIIKLSLPNFADYIDDVQQFIVPSQLVKTNLTKRWSIKEELIYVVYGCTETVSAKNAISEIKDNGIFTVGASGTVHWRKGQDVFLQLARYVKSNYPDVKINFVWVGSMPSQEKIIIEEDLKKLHLIDDVRFVGEVENPTDYYNNFDVFVMTSREDPFPLVCIEVGMLGKPIICFEGATGTEEIMKKGGGFIVPYLSVEDMAEKVVGYYNRKELIELHGEFNKKEFSAFSPEKICPQLYQIMVNKSMLND</sequence>
<dbReference type="Pfam" id="PF13692">
    <property type="entry name" value="Glyco_trans_1_4"/>
    <property type="match status" value="1"/>
</dbReference>
<dbReference type="PANTHER" id="PTHR12526">
    <property type="entry name" value="GLYCOSYLTRANSFERASE"/>
    <property type="match status" value="1"/>
</dbReference>
<accession>A0ABX1D9I2</accession>
<reference evidence="1 2" key="1">
    <citation type="submission" date="2020-03" db="EMBL/GenBank/DDBJ databases">
        <title>Tamlana sp. nov, isolated from XXX.</title>
        <authorList>
            <person name="Cao W.R."/>
        </authorList>
    </citation>
    <scope>NUCLEOTIDE SEQUENCE [LARGE SCALE GENOMIC DNA]</scope>
    <source>
        <strain evidence="1 2">HST1-43</strain>
    </source>
</reference>
<gene>
    <name evidence="1" type="ORF">HC176_05970</name>
</gene>
<dbReference type="Gene3D" id="3.40.50.2000">
    <property type="entry name" value="Glycogen Phosphorylase B"/>
    <property type="match status" value="2"/>
</dbReference>
<evidence type="ECO:0000313" key="2">
    <source>
        <dbReference type="Proteomes" id="UP000760545"/>
    </source>
</evidence>
<keyword evidence="2" id="KW-1185">Reference proteome</keyword>
<dbReference type="RefSeq" id="WP_167917271.1">
    <property type="nucleotide sequence ID" value="NZ_JAAVJS010000006.1"/>
</dbReference>
<dbReference type="EMBL" id="JAAVJS010000006">
    <property type="protein sequence ID" value="NJX15032.1"/>
    <property type="molecule type" value="Genomic_DNA"/>
</dbReference>
<dbReference type="SUPFAM" id="SSF53756">
    <property type="entry name" value="UDP-Glycosyltransferase/glycogen phosphorylase"/>
    <property type="match status" value="1"/>
</dbReference>
<evidence type="ECO:0000313" key="1">
    <source>
        <dbReference type="EMBL" id="NJX15032.1"/>
    </source>
</evidence>
<organism evidence="1 2">
    <name type="scientific">Tamlana crocina</name>
    <dbReference type="NCBI Taxonomy" id="393006"/>
    <lineage>
        <taxon>Bacteria</taxon>
        <taxon>Pseudomonadati</taxon>
        <taxon>Bacteroidota</taxon>
        <taxon>Flavobacteriia</taxon>
        <taxon>Flavobacteriales</taxon>
        <taxon>Flavobacteriaceae</taxon>
        <taxon>Tamlana</taxon>
    </lineage>
</organism>
<protein>
    <submittedName>
        <fullName evidence="1">Glycosyltransferase family 4 protein</fullName>
    </submittedName>
</protein>
<dbReference type="Proteomes" id="UP000760545">
    <property type="component" value="Unassembled WGS sequence"/>
</dbReference>
<dbReference type="CDD" id="cd03801">
    <property type="entry name" value="GT4_PimA-like"/>
    <property type="match status" value="1"/>
</dbReference>
<proteinExistence type="predicted"/>
<comment type="caution">
    <text evidence="1">The sequence shown here is derived from an EMBL/GenBank/DDBJ whole genome shotgun (WGS) entry which is preliminary data.</text>
</comment>
<name>A0ABX1D9I2_9FLAO</name>